<dbReference type="AlphaFoldDB" id="A0A0D7WXZ9"/>
<feature type="region of interest" description="Disordered" evidence="2">
    <location>
        <begin position="31"/>
        <end position="146"/>
    </location>
</feature>
<reference evidence="4 5" key="1">
    <citation type="submission" date="2014-11" db="EMBL/GenBank/DDBJ databases">
        <title>Draft Genome Sequences of Paenibacillus polymyxa NRRL B-30509 and Paenibacillus terrae NRRL B-30644, Strains from a Poultry Environment that Produce Tridecaptin A and Paenicidins.</title>
        <authorList>
            <person name="van Belkum M.J."/>
            <person name="Lohans C.T."/>
            <person name="Vederas J.C."/>
        </authorList>
    </citation>
    <scope>NUCLEOTIDE SEQUENCE [LARGE SCALE GENOMIC DNA]</scope>
    <source>
        <strain evidence="4 5">NRRL B-30644</strain>
    </source>
</reference>
<dbReference type="EMBL" id="JTHP01000043">
    <property type="protein sequence ID" value="KJD44045.1"/>
    <property type="molecule type" value="Genomic_DNA"/>
</dbReference>
<dbReference type="InterPro" id="IPR024232">
    <property type="entry name" value="SpoIIIAH"/>
</dbReference>
<proteinExistence type="predicted"/>
<keyword evidence="5" id="KW-1185">Reference proteome</keyword>
<dbReference type="OrthoDB" id="2665883at2"/>
<name>A0A0D7WXZ9_9BACL</name>
<dbReference type="Pfam" id="PF12685">
    <property type="entry name" value="SpoIIIAH"/>
    <property type="match status" value="1"/>
</dbReference>
<keyword evidence="3" id="KW-1133">Transmembrane helix</keyword>
<dbReference type="Proteomes" id="UP000032534">
    <property type="component" value="Unassembled WGS sequence"/>
</dbReference>
<evidence type="ECO:0000256" key="3">
    <source>
        <dbReference type="SAM" id="Phobius"/>
    </source>
</evidence>
<feature type="compositionally biased region" description="Polar residues" evidence="2">
    <location>
        <begin position="110"/>
        <end position="121"/>
    </location>
</feature>
<feature type="transmembrane region" description="Helical" evidence="3">
    <location>
        <begin position="7"/>
        <end position="26"/>
    </location>
</feature>
<keyword evidence="3" id="KW-0472">Membrane</keyword>
<protein>
    <submittedName>
        <fullName evidence="4">10-formyltetrahydrofolate dehydrogenase</fullName>
    </submittedName>
</protein>
<dbReference type="PATRIC" id="fig|159743.3.peg.4291"/>
<evidence type="ECO:0000256" key="2">
    <source>
        <dbReference type="SAM" id="MobiDB-lite"/>
    </source>
</evidence>
<keyword evidence="1" id="KW-0175">Coiled coil</keyword>
<dbReference type="InterPro" id="IPR038503">
    <property type="entry name" value="SpoIIIAH_sf"/>
</dbReference>
<comment type="caution">
    <text evidence="4">The sequence shown here is derived from an EMBL/GenBank/DDBJ whole genome shotgun (WGS) entry which is preliminary data.</text>
</comment>
<dbReference type="RefSeq" id="WP_044647657.1">
    <property type="nucleotide sequence ID" value="NZ_JTHP01000043.1"/>
</dbReference>
<sequence>MNNKRQTVWLVSMLSLMVVLSAYYLFTEDSSPANPPVADSEQVSKVKQDTAQEATGKAEEQLNELKVNEVVTNGEVTGEGTSSSTKTDTAAATDPATESITGENKDTAAAQATESAKSDQNTAATAPDTAAKSDDKAASTAKTDQQVLDQVATEQAAKPTAAAVIDNYLLERDVANQKKNDELTTAMNDSTAKKAAEAQKELHVLEDKQAKITGIEEELQQQFANAVVREEDADKYKVVVLSEKLDAKQAVTIVDKVMKELNVTQDKISVQYVTQ</sequence>
<gene>
    <name evidence="4" type="ORF">QD47_19240</name>
</gene>
<feature type="compositionally biased region" description="Low complexity" evidence="2">
    <location>
        <begin position="81"/>
        <end position="99"/>
    </location>
</feature>
<evidence type="ECO:0000313" key="5">
    <source>
        <dbReference type="Proteomes" id="UP000032534"/>
    </source>
</evidence>
<feature type="coiled-coil region" evidence="1">
    <location>
        <begin position="188"/>
        <end position="225"/>
    </location>
</feature>
<evidence type="ECO:0000313" key="4">
    <source>
        <dbReference type="EMBL" id="KJD44045.1"/>
    </source>
</evidence>
<accession>A0A0D7WXZ9</accession>
<dbReference type="Gene3D" id="1.10.287.4300">
    <property type="entry name" value="Stage III sporulation protein AH-like"/>
    <property type="match status" value="1"/>
</dbReference>
<organism evidence="4 5">
    <name type="scientific">Paenibacillus terrae</name>
    <dbReference type="NCBI Taxonomy" id="159743"/>
    <lineage>
        <taxon>Bacteria</taxon>
        <taxon>Bacillati</taxon>
        <taxon>Bacillota</taxon>
        <taxon>Bacilli</taxon>
        <taxon>Bacillales</taxon>
        <taxon>Paenibacillaceae</taxon>
        <taxon>Paenibacillus</taxon>
    </lineage>
</organism>
<evidence type="ECO:0000256" key="1">
    <source>
        <dbReference type="SAM" id="Coils"/>
    </source>
</evidence>
<keyword evidence="3" id="KW-0812">Transmembrane</keyword>
<feature type="compositionally biased region" description="Basic and acidic residues" evidence="2">
    <location>
        <begin position="42"/>
        <end position="60"/>
    </location>
</feature>